<dbReference type="RefSeq" id="WP_382198697.1">
    <property type="nucleotide sequence ID" value="NZ_JBHTBZ010000009.1"/>
</dbReference>
<accession>A0ABW2S823</accession>
<reference evidence="6" key="1">
    <citation type="journal article" date="2019" name="Int. J. Syst. Evol. Microbiol.">
        <title>The Global Catalogue of Microorganisms (GCM) 10K type strain sequencing project: providing services to taxonomists for standard genome sequencing and annotation.</title>
        <authorList>
            <consortium name="The Broad Institute Genomics Platform"/>
            <consortium name="The Broad Institute Genome Sequencing Center for Infectious Disease"/>
            <person name="Wu L."/>
            <person name="Ma J."/>
        </authorList>
    </citation>
    <scope>NUCLEOTIDE SEQUENCE [LARGE SCALE GENOMIC DNA]</scope>
    <source>
        <strain evidence="6">CCUG 53903</strain>
    </source>
</reference>
<name>A0ABW2S823_9BURK</name>
<dbReference type="CDD" id="cd06532">
    <property type="entry name" value="Glyco_transf_25"/>
    <property type="match status" value="1"/>
</dbReference>
<comment type="pathway">
    <text evidence="1">Bacterial outer membrane biogenesis; lipooligosaccharide biosynthesis.</text>
</comment>
<dbReference type="EMBL" id="JBHTBZ010000009">
    <property type="protein sequence ID" value="MFC7459451.1"/>
    <property type="molecule type" value="Genomic_DNA"/>
</dbReference>
<comment type="pathway">
    <text evidence="2">Glycan metabolism; lacto-N-neotetraose biosynthesis.</text>
</comment>
<evidence type="ECO:0000259" key="4">
    <source>
        <dbReference type="Pfam" id="PF01755"/>
    </source>
</evidence>
<dbReference type="Proteomes" id="UP001596457">
    <property type="component" value="Unassembled WGS sequence"/>
</dbReference>
<evidence type="ECO:0000313" key="5">
    <source>
        <dbReference type="EMBL" id="MFC7459451.1"/>
    </source>
</evidence>
<evidence type="ECO:0000256" key="2">
    <source>
        <dbReference type="ARBA" id="ARBA00005222"/>
    </source>
</evidence>
<gene>
    <name evidence="5" type="ORF">ACFQU0_03310</name>
</gene>
<comment type="caution">
    <text evidence="5">The sequence shown here is derived from an EMBL/GenBank/DDBJ whole genome shotgun (WGS) entry which is preliminary data.</text>
</comment>
<dbReference type="Pfam" id="PF01755">
    <property type="entry name" value="Glyco_transf_25"/>
    <property type="match status" value="1"/>
</dbReference>
<keyword evidence="3" id="KW-0448">Lipopolysaccharide biosynthesis</keyword>
<organism evidence="5 6">
    <name type="scientific">Hydrogenophaga defluvii</name>
    <dbReference type="NCBI Taxonomy" id="249410"/>
    <lineage>
        <taxon>Bacteria</taxon>
        <taxon>Pseudomonadati</taxon>
        <taxon>Pseudomonadota</taxon>
        <taxon>Betaproteobacteria</taxon>
        <taxon>Burkholderiales</taxon>
        <taxon>Comamonadaceae</taxon>
        <taxon>Hydrogenophaga</taxon>
    </lineage>
</organism>
<evidence type="ECO:0000256" key="1">
    <source>
        <dbReference type="ARBA" id="ARBA00005068"/>
    </source>
</evidence>
<evidence type="ECO:0000313" key="6">
    <source>
        <dbReference type="Proteomes" id="UP001596457"/>
    </source>
</evidence>
<dbReference type="InterPro" id="IPR002654">
    <property type="entry name" value="Glyco_trans_25"/>
</dbReference>
<evidence type="ECO:0000256" key="3">
    <source>
        <dbReference type="ARBA" id="ARBA00022985"/>
    </source>
</evidence>
<protein>
    <submittedName>
        <fullName evidence="5">Glycosyltransferase family 25 protein</fullName>
    </submittedName>
</protein>
<feature type="domain" description="Glycosyl transferase family 25" evidence="4">
    <location>
        <begin position="7"/>
        <end position="109"/>
    </location>
</feature>
<sequence length="237" mass="26525">MRLDYFDKIFVINLPSRADRRKEIDHQLRRLGLSLLDERVVLFPAVRPNAAGAFPSIGAHGCFMSHLGVLRMAQTHGMNNILILEDDCDFSKHAKEQTPLLMAALQQFDWALFYGGALNTFEAQPLCSDLELVNASAGLMGSHCVAVAGGVVSQLIAYFEAMLKRPAGSPEGGPMHVDGAYSWFRKDHPELATVIARPEWAFQRSSATDVHERRWFDRMAFLGPVFSVGRRIRNLLR</sequence>
<keyword evidence="6" id="KW-1185">Reference proteome</keyword>
<proteinExistence type="predicted"/>